<evidence type="ECO:0000313" key="3">
    <source>
        <dbReference type="Proteomes" id="UP000220629"/>
    </source>
</evidence>
<gene>
    <name evidence="2" type="ORF">CRM94_00190</name>
</gene>
<feature type="region of interest" description="Disordered" evidence="1">
    <location>
        <begin position="15"/>
        <end position="36"/>
    </location>
</feature>
<dbReference type="RefSeq" id="WP_096751836.1">
    <property type="nucleotide sequence ID" value="NZ_CADEPO010000015.1"/>
</dbReference>
<dbReference type="Proteomes" id="UP000220629">
    <property type="component" value="Unassembled WGS sequence"/>
</dbReference>
<accession>A0A2A7SB10</accession>
<evidence type="ECO:0000313" key="2">
    <source>
        <dbReference type="EMBL" id="PEH40718.1"/>
    </source>
</evidence>
<dbReference type="AlphaFoldDB" id="A0A2A7SB10"/>
<sequence>MSTVSFLSPPDTVDPILLPAAPDTAPPRAAPAGPQAASPAAFPVLRHLELAGGPPAAAVALVEDAALRLLDSEMVIALRDTRPEPLPESPASTPLAHDEAPLTEQLLLQIADEGLHGHFKPFMRAFIRIMFGLFFTEDQNRRACECIDAGHNFAFLMSDGGGPSLAGWKTLARSDEQGIGLHVDKVWGIEAHRDCMAVIAARLPGVMFPAAYLVWPDEYRKLRRDTFGAPFLAGNLQLANVAGEVRVGAGDRLRIGGPTVFNKYLTVVRPYFVRALMAHVAWLEKTGRLALGPELRGVHHFIAEAARSQTEIAHYSFGKVQRVLAIKLLSNEFLGALVRGRAVASFDDQRDLLAFTKMEGSSYRCYHELRKSLRSEAGH</sequence>
<comment type="caution">
    <text evidence="2">The sequence shown here is derived from an EMBL/GenBank/DDBJ whole genome shotgun (WGS) entry which is preliminary data.</text>
</comment>
<reference evidence="3" key="1">
    <citation type="submission" date="2017-09" db="EMBL/GenBank/DDBJ databases">
        <title>FDA dAtabase for Regulatory Grade micrObial Sequences (FDA-ARGOS): Supporting development and validation of Infectious Disease Dx tests.</title>
        <authorList>
            <person name="Minogue T."/>
            <person name="Wolcott M."/>
            <person name="Wasieloski L."/>
            <person name="Aguilar W."/>
            <person name="Moore D."/>
            <person name="Tallon L."/>
            <person name="Sadzewicz L."/>
            <person name="Ott S."/>
            <person name="Zhao X."/>
            <person name="Nagaraj S."/>
            <person name="Vavikolanu K."/>
            <person name="Aluvathingal J."/>
            <person name="Nadendla S."/>
            <person name="Sichtig H."/>
        </authorList>
    </citation>
    <scope>NUCLEOTIDE SEQUENCE [LARGE SCALE GENOMIC DNA]</scope>
    <source>
        <strain evidence="3">FDAARGOS_390</strain>
    </source>
</reference>
<organism evidence="2 3">
    <name type="scientific">Burkholderia gladioli</name>
    <name type="common">Pseudomonas marginata</name>
    <name type="synonym">Phytomonas marginata</name>
    <dbReference type="NCBI Taxonomy" id="28095"/>
    <lineage>
        <taxon>Bacteria</taxon>
        <taxon>Pseudomonadati</taxon>
        <taxon>Pseudomonadota</taxon>
        <taxon>Betaproteobacteria</taxon>
        <taxon>Burkholderiales</taxon>
        <taxon>Burkholderiaceae</taxon>
        <taxon>Burkholderia</taxon>
    </lineage>
</organism>
<dbReference type="EMBL" id="PDDY01000001">
    <property type="protein sequence ID" value="PEH40718.1"/>
    <property type="molecule type" value="Genomic_DNA"/>
</dbReference>
<name>A0A2A7SB10_BURGA</name>
<proteinExistence type="predicted"/>
<protein>
    <submittedName>
        <fullName evidence="2">Uncharacterized protein</fullName>
    </submittedName>
</protein>
<evidence type="ECO:0000256" key="1">
    <source>
        <dbReference type="SAM" id="MobiDB-lite"/>
    </source>
</evidence>